<reference evidence="6 7" key="1">
    <citation type="journal article" date="2023" name="Life. Sci Alliance">
        <title>Evolutionary insights into 3D genome organization and epigenetic landscape of Vigna mungo.</title>
        <authorList>
            <person name="Junaid A."/>
            <person name="Singh B."/>
            <person name="Bhatia S."/>
        </authorList>
    </citation>
    <scope>NUCLEOTIDE SEQUENCE [LARGE SCALE GENOMIC DNA]</scope>
    <source>
        <strain evidence="6">Urdbean</strain>
    </source>
</reference>
<keyword evidence="3" id="KW-0067">ATP-binding</keyword>
<evidence type="ECO:0000256" key="1">
    <source>
        <dbReference type="ARBA" id="ARBA00006914"/>
    </source>
</evidence>
<dbReference type="SUPFAM" id="SSF52540">
    <property type="entry name" value="P-loop containing nucleoside triphosphate hydrolases"/>
    <property type="match status" value="2"/>
</dbReference>
<keyword evidence="2" id="KW-0547">Nucleotide-binding</keyword>
<dbReference type="PRINTS" id="PR00830">
    <property type="entry name" value="ENDOLAPTASE"/>
</dbReference>
<dbReference type="InterPro" id="IPR050168">
    <property type="entry name" value="AAA_ATPase_domain"/>
</dbReference>
<dbReference type="SMART" id="SM00382">
    <property type="entry name" value="AAA"/>
    <property type="match status" value="2"/>
</dbReference>
<evidence type="ECO:0000256" key="4">
    <source>
        <dbReference type="SAM" id="MobiDB-lite"/>
    </source>
</evidence>
<dbReference type="PANTHER" id="PTHR23077:SF117">
    <property type="entry name" value="AAA+ ATPASE DOMAIN-CONTAINING PROTEIN"/>
    <property type="match status" value="1"/>
</dbReference>
<dbReference type="InterPro" id="IPR003960">
    <property type="entry name" value="ATPase_AAA_CS"/>
</dbReference>
<dbReference type="PANTHER" id="PTHR23077">
    <property type="entry name" value="AAA-FAMILY ATPASE"/>
    <property type="match status" value="1"/>
</dbReference>
<dbReference type="Pfam" id="PF17862">
    <property type="entry name" value="AAA_lid_3"/>
    <property type="match status" value="2"/>
</dbReference>
<feature type="region of interest" description="Disordered" evidence="4">
    <location>
        <begin position="762"/>
        <end position="781"/>
    </location>
</feature>
<feature type="region of interest" description="Disordered" evidence="4">
    <location>
        <begin position="45"/>
        <end position="68"/>
    </location>
</feature>
<organism evidence="6 7">
    <name type="scientific">Vigna mungo</name>
    <name type="common">Black gram</name>
    <name type="synonym">Phaseolus mungo</name>
    <dbReference type="NCBI Taxonomy" id="3915"/>
    <lineage>
        <taxon>Eukaryota</taxon>
        <taxon>Viridiplantae</taxon>
        <taxon>Streptophyta</taxon>
        <taxon>Embryophyta</taxon>
        <taxon>Tracheophyta</taxon>
        <taxon>Spermatophyta</taxon>
        <taxon>Magnoliopsida</taxon>
        <taxon>eudicotyledons</taxon>
        <taxon>Gunneridae</taxon>
        <taxon>Pentapetalae</taxon>
        <taxon>rosids</taxon>
        <taxon>fabids</taxon>
        <taxon>Fabales</taxon>
        <taxon>Fabaceae</taxon>
        <taxon>Papilionoideae</taxon>
        <taxon>50 kb inversion clade</taxon>
        <taxon>NPAAA clade</taxon>
        <taxon>indigoferoid/millettioid clade</taxon>
        <taxon>Phaseoleae</taxon>
        <taxon>Vigna</taxon>
    </lineage>
</organism>
<feature type="compositionally biased region" description="Polar residues" evidence="4">
    <location>
        <begin position="565"/>
        <end position="578"/>
    </location>
</feature>
<evidence type="ECO:0000313" key="7">
    <source>
        <dbReference type="Proteomes" id="UP001374535"/>
    </source>
</evidence>
<dbReference type="CDD" id="cd19503">
    <property type="entry name" value="RecA-like_CDC48_NLV2_r1-like"/>
    <property type="match status" value="1"/>
</dbReference>
<dbReference type="Proteomes" id="UP001374535">
    <property type="component" value="Chromosome 5"/>
</dbReference>
<dbReference type="InterPro" id="IPR027417">
    <property type="entry name" value="P-loop_NTPase"/>
</dbReference>
<evidence type="ECO:0000256" key="2">
    <source>
        <dbReference type="ARBA" id="ARBA00022741"/>
    </source>
</evidence>
<accession>A0AAQ3NIB1</accession>
<dbReference type="InterPro" id="IPR003593">
    <property type="entry name" value="AAA+_ATPase"/>
</dbReference>
<feature type="compositionally biased region" description="Basic and acidic residues" evidence="4">
    <location>
        <begin position="771"/>
        <end position="781"/>
    </location>
</feature>
<proteinExistence type="inferred from homology"/>
<dbReference type="GO" id="GO:0016887">
    <property type="term" value="F:ATP hydrolysis activity"/>
    <property type="evidence" value="ECO:0007669"/>
    <property type="project" value="InterPro"/>
</dbReference>
<dbReference type="Gene3D" id="1.10.8.60">
    <property type="match status" value="2"/>
</dbReference>
<dbReference type="AlphaFoldDB" id="A0AAQ3NIB1"/>
<feature type="domain" description="AAA+ ATPase" evidence="5">
    <location>
        <begin position="450"/>
        <end position="671"/>
    </location>
</feature>
<dbReference type="EMBL" id="CP144696">
    <property type="protein sequence ID" value="WVZ09232.1"/>
    <property type="molecule type" value="Genomic_DNA"/>
</dbReference>
<feature type="region of interest" description="Disordered" evidence="4">
    <location>
        <begin position="565"/>
        <end position="589"/>
    </location>
</feature>
<evidence type="ECO:0000313" key="6">
    <source>
        <dbReference type="EMBL" id="WVZ09232.1"/>
    </source>
</evidence>
<name>A0AAQ3NIB1_VIGMU</name>
<evidence type="ECO:0000256" key="3">
    <source>
        <dbReference type="ARBA" id="ARBA00022840"/>
    </source>
</evidence>
<dbReference type="GO" id="GO:0005524">
    <property type="term" value="F:ATP binding"/>
    <property type="evidence" value="ECO:0007669"/>
    <property type="project" value="UniProtKB-KW"/>
</dbReference>
<protein>
    <recommendedName>
        <fullName evidence="5">AAA+ ATPase domain-containing protein</fullName>
    </recommendedName>
</protein>
<dbReference type="Pfam" id="PF00004">
    <property type="entry name" value="AAA"/>
    <property type="match status" value="3"/>
</dbReference>
<feature type="domain" description="AAA+ ATPase" evidence="5">
    <location>
        <begin position="181"/>
        <end position="323"/>
    </location>
</feature>
<dbReference type="FunFam" id="1.10.8.60:FF:000038">
    <property type="entry name" value="spermatogenesis-associated protein 5-like protein 1"/>
    <property type="match status" value="1"/>
</dbReference>
<keyword evidence="7" id="KW-1185">Reference proteome</keyword>
<dbReference type="InterPro" id="IPR041569">
    <property type="entry name" value="AAA_lid_3"/>
</dbReference>
<dbReference type="InterPro" id="IPR003959">
    <property type="entry name" value="ATPase_AAA_core"/>
</dbReference>
<evidence type="ECO:0000259" key="5">
    <source>
        <dbReference type="SMART" id="SM00382"/>
    </source>
</evidence>
<comment type="similarity">
    <text evidence="1">Belongs to the AAA ATPase family.</text>
</comment>
<gene>
    <name evidence="6" type="ORF">V8G54_013762</name>
</gene>
<dbReference type="PROSITE" id="PS00674">
    <property type="entry name" value="AAA"/>
    <property type="match status" value="1"/>
</dbReference>
<dbReference type="Gene3D" id="3.40.50.300">
    <property type="entry name" value="P-loop containing nucleotide triphosphate hydrolases"/>
    <property type="match status" value="3"/>
</dbReference>
<sequence length="820" mass="89444">MGWDLIRAGTCSELATTANGSTKSTADDGAWWTAAHSERQHKVESTILDGSGGTSGEEESSAFPTQTVSSRHVGKQGCVRPIKCVRHRVVDAPDRSTYPELFRSGEAWVEGCVGASLDLSTLRHLMCAEMESCTSNNSDNNSHWRAEEAIGGNAEALQALRELIIFPLHFSQEAQKLGLKWSRGLLLYGPPGTGKTSLVRAVVRECGAHLTIISPHTVHRAHAGESERILRDAFSEASSNVAWGKPSVIFIDEIDALCARRSSKREQDVRLASQLFTLMDSNKPSYSTPGVVVVASTNRVDAIDPALRRSGRFDAEIEVTVPNEEDRYQILKLYTKTIPLDPSIDLKSIAALCNGYVGADLEALCREATMIAIKRYSNAEDASNFSLTMEDWKNARSVVGPSITRGVTVEIPKVTWEDIGGLKELKKKLQQAVEWPIKHSAAFLRLGISPVRGILLHGPPGCSKTTLAKAAAHAAQASFFSLSGAELYSMYVGEGEALLRKTFHRARLAAPSIIFFDEADVVAAKRKTKGCFVEPIYYLENPLSTVTVAGLRLFSTASSDHHQFLSTKSSASRQATENPKSHRLNHMPPLFTLQPGTLKPCTTLWSLKGDSSSNSATVGERLLSTLLTEIDGLEEAKGILVLAATNRPYAIDAALMRPGRFDQVLYVPPPDLEARYEILCVHTRKMKTGHDVDLRRLAEDTELFTGAELEGLCKEAGIVALREDISAAIVFDRHFQIAKSSLKPALTKAEIDSYSSFMKTSSRALPSHSEPGLKGDKGKRNRSDSLSLVKICVVSCLLVAAAAEYIYRVWGNQSVHNIAT</sequence>
<dbReference type="FunFam" id="3.40.50.300:FF:001439">
    <property type="entry name" value="Cell division control protein 48 homolog B"/>
    <property type="match status" value="1"/>
</dbReference>